<keyword evidence="3" id="KW-1185">Reference proteome</keyword>
<accession>A0ABP8X2D2</accession>
<feature type="transmembrane region" description="Helical" evidence="1">
    <location>
        <begin position="99"/>
        <end position="127"/>
    </location>
</feature>
<evidence type="ECO:0000256" key="1">
    <source>
        <dbReference type="SAM" id="Phobius"/>
    </source>
</evidence>
<dbReference type="Proteomes" id="UP001500843">
    <property type="component" value="Unassembled WGS sequence"/>
</dbReference>
<dbReference type="EMBL" id="BAABHM010000009">
    <property type="protein sequence ID" value="GAA4697532.1"/>
    <property type="molecule type" value="Genomic_DNA"/>
</dbReference>
<keyword evidence="1" id="KW-0472">Membrane</keyword>
<keyword evidence="1" id="KW-1133">Transmembrane helix</keyword>
<evidence type="ECO:0000313" key="3">
    <source>
        <dbReference type="Proteomes" id="UP001500843"/>
    </source>
</evidence>
<name>A0ABP8X2D2_9MICO</name>
<protein>
    <submittedName>
        <fullName evidence="2">CDP-alcohol phosphatidyltransferase family protein</fullName>
    </submittedName>
</protein>
<sequence>MLDAPVRNLLAGPLDAVAARIDRQWITPDRVTMAGLVLGLAAAGAAALSWWAVALVLWLVSRVADGLDGPLARRRRARGVGTTSGDAGGFLDITADFTVYGAFVLGVGIGWGGSVLPFLTVLLAYYINGTAFLAFSSIAERTGRRLDDGRSLSFLGGLAEGTETILVHSLWVLAPAIAGPVAWVWAGLVLLSGSHRMVTGYRILRAPAAGAERSED</sequence>
<dbReference type="InterPro" id="IPR000462">
    <property type="entry name" value="CDP-OH_P_trans"/>
</dbReference>
<reference evidence="3" key="1">
    <citation type="journal article" date="2019" name="Int. J. Syst. Evol. Microbiol.">
        <title>The Global Catalogue of Microorganisms (GCM) 10K type strain sequencing project: providing services to taxonomists for standard genome sequencing and annotation.</title>
        <authorList>
            <consortium name="The Broad Institute Genomics Platform"/>
            <consortium name="The Broad Institute Genome Sequencing Center for Infectious Disease"/>
            <person name="Wu L."/>
            <person name="Ma J."/>
        </authorList>
    </citation>
    <scope>NUCLEOTIDE SEQUENCE [LARGE SCALE GENOMIC DNA]</scope>
    <source>
        <strain evidence="3">JCM 17975</strain>
    </source>
</reference>
<dbReference type="Gene3D" id="1.20.120.1760">
    <property type="match status" value="1"/>
</dbReference>
<proteinExistence type="predicted"/>
<gene>
    <name evidence="2" type="ORF">GCM10023198_17210</name>
</gene>
<keyword evidence="1" id="KW-0812">Transmembrane</keyword>
<organism evidence="2 3">
    <name type="scientific">Promicromonospora umidemergens</name>
    <dbReference type="NCBI Taxonomy" id="629679"/>
    <lineage>
        <taxon>Bacteria</taxon>
        <taxon>Bacillati</taxon>
        <taxon>Actinomycetota</taxon>
        <taxon>Actinomycetes</taxon>
        <taxon>Micrococcales</taxon>
        <taxon>Promicromonosporaceae</taxon>
        <taxon>Promicromonospora</taxon>
    </lineage>
</organism>
<dbReference type="RefSeq" id="WP_253874490.1">
    <property type="nucleotide sequence ID" value="NZ_BAABHM010000009.1"/>
</dbReference>
<feature type="transmembrane region" description="Helical" evidence="1">
    <location>
        <begin position="170"/>
        <end position="191"/>
    </location>
</feature>
<dbReference type="InterPro" id="IPR043130">
    <property type="entry name" value="CDP-OH_PTrfase_TM_dom"/>
</dbReference>
<feature type="transmembrane region" description="Helical" evidence="1">
    <location>
        <begin position="33"/>
        <end position="60"/>
    </location>
</feature>
<comment type="caution">
    <text evidence="2">The sequence shown here is derived from an EMBL/GenBank/DDBJ whole genome shotgun (WGS) entry which is preliminary data.</text>
</comment>
<evidence type="ECO:0000313" key="2">
    <source>
        <dbReference type="EMBL" id="GAA4697532.1"/>
    </source>
</evidence>
<dbReference type="Pfam" id="PF01066">
    <property type="entry name" value="CDP-OH_P_transf"/>
    <property type="match status" value="1"/>
</dbReference>